<organism evidence="1 2">
    <name type="scientific">Streptomyces spirodelae</name>
    <dbReference type="NCBI Taxonomy" id="2812904"/>
    <lineage>
        <taxon>Bacteria</taxon>
        <taxon>Bacillati</taxon>
        <taxon>Actinomycetota</taxon>
        <taxon>Actinomycetes</taxon>
        <taxon>Kitasatosporales</taxon>
        <taxon>Streptomycetaceae</taxon>
        <taxon>Streptomyces</taxon>
    </lineage>
</organism>
<accession>A0ABS3X369</accession>
<sequence>MPATTEAVETIRTTDAVEAVALDLDTLIAELDTRVSTHELPEGRMHTEACSGLCTVAICN</sequence>
<reference evidence="1 2" key="1">
    <citation type="submission" date="2021-02" db="EMBL/GenBank/DDBJ databases">
        <title>Streptomyces spirodelae sp. nov., isolated from duckweed.</title>
        <authorList>
            <person name="Saimee Y."/>
            <person name="Duangmal K."/>
        </authorList>
    </citation>
    <scope>NUCLEOTIDE SEQUENCE [LARGE SCALE GENOMIC DNA]</scope>
    <source>
        <strain evidence="1 2">DW4-2</strain>
    </source>
</reference>
<keyword evidence="2" id="KW-1185">Reference proteome</keyword>
<name>A0ABS3X369_9ACTN</name>
<comment type="caution">
    <text evidence="1">The sequence shown here is derived from an EMBL/GenBank/DDBJ whole genome shotgun (WGS) entry which is preliminary data.</text>
</comment>
<feature type="non-terminal residue" evidence="1">
    <location>
        <position position="60"/>
    </location>
</feature>
<dbReference type="RefSeq" id="WP_209268522.1">
    <property type="nucleotide sequence ID" value="NZ_JAFFZN010000041.1"/>
</dbReference>
<evidence type="ECO:0000313" key="1">
    <source>
        <dbReference type="EMBL" id="MBO8189766.1"/>
    </source>
</evidence>
<evidence type="ECO:0000313" key="2">
    <source>
        <dbReference type="Proteomes" id="UP001518976"/>
    </source>
</evidence>
<gene>
    <name evidence="1" type="ORF">JW592_30610</name>
</gene>
<evidence type="ECO:0008006" key="3">
    <source>
        <dbReference type="Google" id="ProtNLM"/>
    </source>
</evidence>
<dbReference type="EMBL" id="JAFFZN010000041">
    <property type="protein sequence ID" value="MBO8189766.1"/>
    <property type="molecule type" value="Genomic_DNA"/>
</dbReference>
<protein>
    <recommendedName>
        <fullName evidence="3">SapB/AmfS family lantipeptide</fullName>
    </recommendedName>
</protein>
<proteinExistence type="predicted"/>
<dbReference type="Proteomes" id="UP001518976">
    <property type="component" value="Unassembled WGS sequence"/>
</dbReference>